<organism evidence="1 2">
    <name type="scientific">Macrolepiota fuliginosa MF-IS2</name>
    <dbReference type="NCBI Taxonomy" id="1400762"/>
    <lineage>
        <taxon>Eukaryota</taxon>
        <taxon>Fungi</taxon>
        <taxon>Dikarya</taxon>
        <taxon>Basidiomycota</taxon>
        <taxon>Agaricomycotina</taxon>
        <taxon>Agaricomycetes</taxon>
        <taxon>Agaricomycetidae</taxon>
        <taxon>Agaricales</taxon>
        <taxon>Agaricineae</taxon>
        <taxon>Agaricaceae</taxon>
        <taxon>Macrolepiota</taxon>
    </lineage>
</organism>
<name>A0A9P6C480_9AGAR</name>
<protein>
    <recommendedName>
        <fullName evidence="3">F-box domain-containing protein</fullName>
    </recommendedName>
</protein>
<keyword evidence="2" id="KW-1185">Reference proteome</keyword>
<dbReference type="AlphaFoldDB" id="A0A9P6C480"/>
<dbReference type="Proteomes" id="UP000807342">
    <property type="component" value="Unassembled WGS sequence"/>
</dbReference>
<dbReference type="OrthoDB" id="2635672at2759"/>
<gene>
    <name evidence="1" type="ORF">P691DRAFT_759889</name>
</gene>
<comment type="caution">
    <text evidence="1">The sequence shown here is derived from an EMBL/GenBank/DDBJ whole genome shotgun (WGS) entry which is preliminary data.</text>
</comment>
<proteinExistence type="predicted"/>
<evidence type="ECO:0000313" key="1">
    <source>
        <dbReference type="EMBL" id="KAF9448465.1"/>
    </source>
</evidence>
<dbReference type="EMBL" id="MU151160">
    <property type="protein sequence ID" value="KAF9448465.1"/>
    <property type="molecule type" value="Genomic_DNA"/>
</dbReference>
<sequence>MLQSARTTLTDLPFDILDVIAEILDESSLCTLAQASPILGQVVLQRVGRFGILERVSSHSELVIGPGAPVALVPALIGAFWIPSITALVYSVERNNEGHVLDDLRGISVFLSRIPYGSLQRLRVQIVFNYNRSQTCDFQRWGIPEPRWSGILERLFSAAISIGCSQIEIDGSNLGGWLFGRHYSPVFRDAVPRLLPYMKRLFIQFHYKPPLPTAVGTRSVTFNNSPFFRGLFLNQTIKHLNRCARTIQHLAISPTNDSDLDYGCRHRTWLRFSALTYLPYLKSLSLWAPDSSQMLPQEDLFQFLARHPNITFLNIDFADSQYGDTRQPVEPTKKEYPILPKLEILTARPEYIPWLISLITRKKKSASPLSLFGRKTHRHPLKSIQILTQKMIISSAGPGVRSLIEAAILSLNNLLPPSDHSGSESTNIHPTGHYPLFILQMNFGHPFWTHWLKEKAADVAEVDPEDSGGVSRITNLTLEIDDSERPCIWSPTVHVISNWLATTFPYLQNLEIVGQPFTDAETNEQLYGAIVERCRRLRRVRFDGRLPLWLDGEGEVQERHQI</sequence>
<evidence type="ECO:0000313" key="2">
    <source>
        <dbReference type="Proteomes" id="UP000807342"/>
    </source>
</evidence>
<reference evidence="1" key="1">
    <citation type="submission" date="2020-11" db="EMBL/GenBank/DDBJ databases">
        <authorList>
            <consortium name="DOE Joint Genome Institute"/>
            <person name="Ahrendt S."/>
            <person name="Riley R."/>
            <person name="Andreopoulos W."/>
            <person name="Labutti K."/>
            <person name="Pangilinan J."/>
            <person name="Ruiz-Duenas F.J."/>
            <person name="Barrasa J.M."/>
            <person name="Sanchez-Garcia M."/>
            <person name="Camarero S."/>
            <person name="Miyauchi S."/>
            <person name="Serrano A."/>
            <person name="Linde D."/>
            <person name="Babiker R."/>
            <person name="Drula E."/>
            <person name="Ayuso-Fernandez I."/>
            <person name="Pacheco R."/>
            <person name="Padilla G."/>
            <person name="Ferreira P."/>
            <person name="Barriuso J."/>
            <person name="Kellner H."/>
            <person name="Castanera R."/>
            <person name="Alfaro M."/>
            <person name="Ramirez L."/>
            <person name="Pisabarro A.G."/>
            <person name="Kuo A."/>
            <person name="Tritt A."/>
            <person name="Lipzen A."/>
            <person name="He G."/>
            <person name="Yan M."/>
            <person name="Ng V."/>
            <person name="Cullen D."/>
            <person name="Martin F."/>
            <person name="Rosso M.-N."/>
            <person name="Henrissat B."/>
            <person name="Hibbett D."/>
            <person name="Martinez A.T."/>
            <person name="Grigoriev I.V."/>
        </authorList>
    </citation>
    <scope>NUCLEOTIDE SEQUENCE</scope>
    <source>
        <strain evidence="1">MF-IS2</strain>
    </source>
</reference>
<evidence type="ECO:0008006" key="3">
    <source>
        <dbReference type="Google" id="ProtNLM"/>
    </source>
</evidence>
<accession>A0A9P6C480</accession>